<keyword evidence="2" id="KW-1185">Reference proteome</keyword>
<gene>
    <name evidence="1" type="ORF">phiPsa300_057</name>
</gene>
<dbReference type="Proteomes" id="UP000516110">
    <property type="component" value="Segment"/>
</dbReference>
<sequence length="87" mass="8847">MATIPDVILTGTAYQNLYAATSIVAGTAVTIQNKSGYPVYIQNIASQPSSGSKNGFVLEPYAAVDVTGAIAGLWAKGSGPVMVEVIG</sequence>
<reference evidence="1 2" key="1">
    <citation type="submission" date="2020-06" db="EMBL/GenBank/DDBJ databases">
        <title>Characterization of Pseudomonas phiPsa374-like phages.</title>
        <authorList>
            <person name="Warring S."/>
            <person name="Malone L.M."/>
            <person name="Easingwood R.A."/>
            <person name="Rigano L."/>
            <person name="Frampton R.A."/>
            <person name="Lopez Acedo E."/>
            <person name="Templeton M.D."/>
            <person name="Kleffmann T."/>
            <person name="Bostina M."/>
            <person name="Fineran P.C."/>
        </authorList>
    </citation>
    <scope>NUCLEOTIDE SEQUENCE [LARGE SCALE GENOMIC DNA]</scope>
</reference>
<organism evidence="1 2">
    <name type="scientific">Pseudomonas phage phiPsa300</name>
    <dbReference type="NCBI Taxonomy" id="1460362"/>
    <lineage>
        <taxon>Viruses</taxon>
        <taxon>Duplodnaviria</taxon>
        <taxon>Heunggongvirae</taxon>
        <taxon>Uroviricota</taxon>
        <taxon>Caudoviricetes</taxon>
        <taxon>Vandenendeviridae</taxon>
        <taxon>Gorskivirinae</taxon>
        <taxon>Otagovirus</taxon>
        <taxon>Otagovirus psa300</taxon>
    </lineage>
</organism>
<protein>
    <submittedName>
        <fullName evidence="1">Uncharacterized protein</fullName>
    </submittedName>
</protein>
<evidence type="ECO:0000313" key="2">
    <source>
        <dbReference type="Proteomes" id="UP000516110"/>
    </source>
</evidence>
<dbReference type="EMBL" id="MT670418">
    <property type="protein sequence ID" value="QNO00143.1"/>
    <property type="molecule type" value="Genomic_DNA"/>
</dbReference>
<accession>A0A7G9V1I7</accession>
<proteinExistence type="predicted"/>
<name>A0A7G9V1I7_9CAUD</name>
<evidence type="ECO:0000313" key="1">
    <source>
        <dbReference type="EMBL" id="QNO00143.1"/>
    </source>
</evidence>